<keyword evidence="1" id="KW-0472">Membrane</keyword>
<proteinExistence type="predicted"/>
<dbReference type="AlphaFoldDB" id="A0A2S0KJF9"/>
<evidence type="ECO:0000313" key="3">
    <source>
        <dbReference type="Proteomes" id="UP000239814"/>
    </source>
</evidence>
<dbReference type="RefSeq" id="WP_105943517.1">
    <property type="nucleotide sequence ID" value="NZ_CP027433.1"/>
</dbReference>
<keyword evidence="1" id="KW-0812">Transmembrane</keyword>
<name>A0A2S0KJF9_9ACTN</name>
<evidence type="ECO:0000313" key="2">
    <source>
        <dbReference type="EMBL" id="AVM01814.1"/>
    </source>
</evidence>
<feature type="transmembrane region" description="Helical" evidence="1">
    <location>
        <begin position="49"/>
        <end position="71"/>
    </location>
</feature>
<protein>
    <recommendedName>
        <fullName evidence="4">DUF485 domain-containing protein</fullName>
    </recommendedName>
</protein>
<dbReference type="KEGG" id="git:C6V83_17670"/>
<evidence type="ECO:0000256" key="1">
    <source>
        <dbReference type="SAM" id="Phobius"/>
    </source>
</evidence>
<sequence>MTPDSPRRERVVLSQRRGARPVRTRAEVTEQTEVGEHLVGELVRAQLGLALRIGLAVAALFVAIPLIGLWVDGFAAATLFGISINWIVLGLLPYPILYLAGRLYIRLAEQAERHFMQLMDDEERGPT</sequence>
<keyword evidence="1" id="KW-1133">Transmembrane helix</keyword>
<evidence type="ECO:0008006" key="4">
    <source>
        <dbReference type="Google" id="ProtNLM"/>
    </source>
</evidence>
<keyword evidence="3" id="KW-1185">Reference proteome</keyword>
<reference evidence="2 3" key="1">
    <citation type="submission" date="2018-03" db="EMBL/GenBank/DDBJ databases">
        <title>Characteristics and genome of n-alkane degrading marine bacteria Gordonia iterans isolated from crude oil contaminated in Tae-an, South Korea.</title>
        <authorList>
            <person name="Lee S.-S."/>
            <person name="Kim H."/>
        </authorList>
    </citation>
    <scope>NUCLEOTIDE SEQUENCE [LARGE SCALE GENOMIC DNA]</scope>
    <source>
        <strain evidence="2 3">Co17</strain>
    </source>
</reference>
<dbReference type="Proteomes" id="UP000239814">
    <property type="component" value="Chromosome"/>
</dbReference>
<dbReference type="EMBL" id="CP027433">
    <property type="protein sequence ID" value="AVM01814.1"/>
    <property type="molecule type" value="Genomic_DNA"/>
</dbReference>
<feature type="transmembrane region" description="Helical" evidence="1">
    <location>
        <begin position="77"/>
        <end position="100"/>
    </location>
</feature>
<accession>A0A2S0KJF9</accession>
<organism evidence="2 3">
    <name type="scientific">Gordonia iterans</name>
    <dbReference type="NCBI Taxonomy" id="1004901"/>
    <lineage>
        <taxon>Bacteria</taxon>
        <taxon>Bacillati</taxon>
        <taxon>Actinomycetota</taxon>
        <taxon>Actinomycetes</taxon>
        <taxon>Mycobacteriales</taxon>
        <taxon>Gordoniaceae</taxon>
        <taxon>Gordonia</taxon>
    </lineage>
</organism>
<dbReference type="OrthoDB" id="5186135at2"/>
<gene>
    <name evidence="2" type="ORF">C6V83_17670</name>
</gene>